<evidence type="ECO:0000313" key="2">
    <source>
        <dbReference type="Proteomes" id="UP000789920"/>
    </source>
</evidence>
<organism evidence="1 2">
    <name type="scientific">Racocetra persica</name>
    <dbReference type="NCBI Taxonomy" id="160502"/>
    <lineage>
        <taxon>Eukaryota</taxon>
        <taxon>Fungi</taxon>
        <taxon>Fungi incertae sedis</taxon>
        <taxon>Mucoromycota</taxon>
        <taxon>Glomeromycotina</taxon>
        <taxon>Glomeromycetes</taxon>
        <taxon>Diversisporales</taxon>
        <taxon>Gigasporaceae</taxon>
        <taxon>Racocetra</taxon>
    </lineage>
</organism>
<name>A0ACA9R920_9GLOM</name>
<gene>
    <name evidence="1" type="ORF">RPERSI_LOCUS17820</name>
</gene>
<comment type="caution">
    <text evidence="1">The sequence shown here is derived from an EMBL/GenBank/DDBJ whole genome shotgun (WGS) entry which is preliminary data.</text>
</comment>
<evidence type="ECO:0000313" key="1">
    <source>
        <dbReference type="EMBL" id="CAG8782625.1"/>
    </source>
</evidence>
<keyword evidence="2" id="KW-1185">Reference proteome</keyword>
<dbReference type="Proteomes" id="UP000789920">
    <property type="component" value="Unassembled WGS sequence"/>
</dbReference>
<feature type="non-terminal residue" evidence="1">
    <location>
        <position position="42"/>
    </location>
</feature>
<feature type="non-terminal residue" evidence="1">
    <location>
        <position position="1"/>
    </location>
</feature>
<accession>A0ACA9R920</accession>
<sequence length="42" mass="4623">LNLLDRNRMSCEIQCKPAPQVQSRNAANFGGLCLIAASFMQL</sequence>
<protein>
    <submittedName>
        <fullName evidence="1">14561_t:CDS:1</fullName>
    </submittedName>
</protein>
<reference evidence="1" key="1">
    <citation type="submission" date="2021-06" db="EMBL/GenBank/DDBJ databases">
        <authorList>
            <person name="Kallberg Y."/>
            <person name="Tangrot J."/>
            <person name="Rosling A."/>
        </authorList>
    </citation>
    <scope>NUCLEOTIDE SEQUENCE</scope>
    <source>
        <strain evidence="1">MA461A</strain>
    </source>
</reference>
<proteinExistence type="predicted"/>
<dbReference type="EMBL" id="CAJVQC010046197">
    <property type="protein sequence ID" value="CAG8782625.1"/>
    <property type="molecule type" value="Genomic_DNA"/>
</dbReference>